<proteinExistence type="predicted"/>
<dbReference type="Pfam" id="PF10442">
    <property type="entry name" value="FIST_C"/>
    <property type="match status" value="1"/>
</dbReference>
<evidence type="ECO:0000259" key="2">
    <source>
        <dbReference type="SMART" id="SM01204"/>
    </source>
</evidence>
<dbReference type="AlphaFoldDB" id="A0A1I1YDK0"/>
<protein>
    <submittedName>
        <fullName evidence="3">Small ligand-binding sensory domain FIST</fullName>
    </submittedName>
</protein>
<evidence type="ECO:0000313" key="3">
    <source>
        <dbReference type="EMBL" id="SFE16173.1"/>
    </source>
</evidence>
<dbReference type="SMART" id="SM00897">
    <property type="entry name" value="FIST"/>
    <property type="match status" value="1"/>
</dbReference>
<dbReference type="Pfam" id="PF08495">
    <property type="entry name" value="FIST"/>
    <property type="match status" value="1"/>
</dbReference>
<keyword evidence="4" id="KW-1185">Reference proteome</keyword>
<dbReference type="Proteomes" id="UP000199517">
    <property type="component" value="Unassembled WGS sequence"/>
</dbReference>
<dbReference type="PANTHER" id="PTHR14939:SF5">
    <property type="entry name" value="F-BOX ONLY PROTEIN 22"/>
    <property type="match status" value="1"/>
</dbReference>
<accession>A0A1I1YDK0</accession>
<evidence type="ECO:0000259" key="1">
    <source>
        <dbReference type="SMART" id="SM00897"/>
    </source>
</evidence>
<dbReference type="SMART" id="SM01204">
    <property type="entry name" value="FIST_C"/>
    <property type="match status" value="1"/>
</dbReference>
<organism evidence="3 4">
    <name type="scientific">Paracidovorax konjaci</name>
    <dbReference type="NCBI Taxonomy" id="32040"/>
    <lineage>
        <taxon>Bacteria</taxon>
        <taxon>Pseudomonadati</taxon>
        <taxon>Pseudomonadota</taxon>
        <taxon>Betaproteobacteria</taxon>
        <taxon>Burkholderiales</taxon>
        <taxon>Comamonadaceae</taxon>
        <taxon>Paracidovorax</taxon>
    </lineage>
</organism>
<feature type="domain" description="FIST" evidence="1">
    <location>
        <begin position="37"/>
        <end position="235"/>
    </location>
</feature>
<sequence>MKLFPNGHATHPQWRMAAALVLAQLRAQMALPHYANAPTLGLLYITDHYADEAEGLLDFLSAELPEVTDWSGTVGVGVAANNAEYFDEPALSVMLLDLPADQYRVFSGVAPLTRGGAAGGGGGFVPHTALVHVDGDTPDLAELIAEMSDRTVSGYLFGGIAASRSRSVQFAVGGNGNIAGQGAARGVFGGGLSGVAFGRGVGLLSRVTQGCQPVGPFAQITGAQDNVVLKLDGEPALDVLLRTLGVTLDGDPQPALRALRATLAGLVDAGAQPMGRTGHFGTDVRVRHLVGLDPMRQGVALADKVEEGMRLAFCQRNVAAARADLMRICAEIREELAPEAQEPVAPPPVAGGERAALMQALAHATDGMPERTIVGAIYVSCSGRGGPHFGGPSAELQIVRHALGDVPLVGFFAGGEIAHHHLYGYTGVLTVFTCEGFGEA</sequence>
<dbReference type="PANTHER" id="PTHR14939">
    <property type="entry name" value="F-BOX ONLY PROTEIN 22"/>
    <property type="match status" value="1"/>
</dbReference>
<dbReference type="RefSeq" id="WP_092956318.1">
    <property type="nucleotide sequence ID" value="NZ_FOMQ01000016.1"/>
</dbReference>
<name>A0A1I1YDK0_9BURK</name>
<feature type="domain" description="FIST C-domain" evidence="2">
    <location>
        <begin position="236"/>
        <end position="420"/>
    </location>
</feature>
<gene>
    <name evidence="3" type="ORF">SAMN04489710_11679</name>
</gene>
<dbReference type="OrthoDB" id="9770435at2"/>
<reference evidence="4" key="1">
    <citation type="submission" date="2016-10" db="EMBL/GenBank/DDBJ databases">
        <authorList>
            <person name="Varghese N."/>
            <person name="Submissions S."/>
        </authorList>
    </citation>
    <scope>NUCLEOTIDE SEQUENCE [LARGE SCALE GENOMIC DNA]</scope>
    <source>
        <strain evidence="4">DSM 7481</strain>
    </source>
</reference>
<evidence type="ECO:0000313" key="4">
    <source>
        <dbReference type="Proteomes" id="UP000199517"/>
    </source>
</evidence>
<dbReference type="InterPro" id="IPR013702">
    <property type="entry name" value="FIST_domain_N"/>
</dbReference>
<dbReference type="EMBL" id="FOMQ01000016">
    <property type="protein sequence ID" value="SFE16173.1"/>
    <property type="molecule type" value="Genomic_DNA"/>
</dbReference>
<dbReference type="STRING" id="32040.SAMN04489710_11679"/>
<dbReference type="InterPro" id="IPR019494">
    <property type="entry name" value="FIST_C"/>
</dbReference>